<feature type="domain" description="ABC transporter" evidence="7">
    <location>
        <begin position="32"/>
        <end position="264"/>
    </location>
</feature>
<dbReference type="InterPro" id="IPR003439">
    <property type="entry name" value="ABC_transporter-like_ATP-bd"/>
</dbReference>
<dbReference type="SMART" id="SM00382">
    <property type="entry name" value="AAA"/>
    <property type="match status" value="1"/>
</dbReference>
<evidence type="ECO:0000259" key="7">
    <source>
        <dbReference type="PROSITE" id="PS50893"/>
    </source>
</evidence>
<comment type="similarity">
    <text evidence="1">Belongs to the ABC transporter superfamily.</text>
</comment>
<evidence type="ECO:0000256" key="3">
    <source>
        <dbReference type="ARBA" id="ARBA00022741"/>
    </source>
</evidence>
<evidence type="ECO:0000256" key="4">
    <source>
        <dbReference type="ARBA" id="ARBA00022840"/>
    </source>
</evidence>
<dbReference type="InterPro" id="IPR027417">
    <property type="entry name" value="P-loop_NTPase"/>
</dbReference>
<dbReference type="Proteomes" id="UP000323161">
    <property type="component" value="Unassembled WGS sequence"/>
</dbReference>
<keyword evidence="2" id="KW-0813">Transport</keyword>
<evidence type="ECO:0000313" key="9">
    <source>
        <dbReference type="Proteomes" id="UP000323161"/>
    </source>
</evidence>
<dbReference type="GO" id="GO:0005524">
    <property type="term" value="F:ATP binding"/>
    <property type="evidence" value="ECO:0007669"/>
    <property type="project" value="UniProtKB-KW"/>
</dbReference>
<dbReference type="CDD" id="cd03293">
    <property type="entry name" value="ABC_NrtD_SsuB_transporters"/>
    <property type="match status" value="1"/>
</dbReference>
<dbReference type="PROSITE" id="PS50893">
    <property type="entry name" value="ABC_TRANSPORTER_2"/>
    <property type="match status" value="1"/>
</dbReference>
<dbReference type="PANTHER" id="PTHR42788:SF19">
    <property type="entry name" value="ALIPHATIC SULFONATES IMPORT ATP-BINDING PROTEIN SSUB 2"/>
    <property type="match status" value="1"/>
</dbReference>
<evidence type="ECO:0000256" key="1">
    <source>
        <dbReference type="ARBA" id="ARBA00005417"/>
    </source>
</evidence>
<proteinExistence type="inferred from homology"/>
<dbReference type="PROSITE" id="PS00211">
    <property type="entry name" value="ABC_TRANSPORTER_1"/>
    <property type="match status" value="1"/>
</dbReference>
<dbReference type="GO" id="GO:0016887">
    <property type="term" value="F:ATP hydrolysis activity"/>
    <property type="evidence" value="ECO:0007669"/>
    <property type="project" value="InterPro"/>
</dbReference>
<keyword evidence="5" id="KW-1278">Translocase</keyword>
<dbReference type="InterPro" id="IPR017871">
    <property type="entry name" value="ABC_transporter-like_CS"/>
</dbReference>
<dbReference type="PANTHER" id="PTHR42788">
    <property type="entry name" value="TAURINE IMPORT ATP-BINDING PROTEIN-RELATED"/>
    <property type="match status" value="1"/>
</dbReference>
<protein>
    <submittedName>
        <fullName evidence="8">ABC transporter ATP-binding protein</fullName>
    </submittedName>
</protein>
<dbReference type="InterPro" id="IPR003593">
    <property type="entry name" value="AAA+_ATPase"/>
</dbReference>
<evidence type="ECO:0000256" key="6">
    <source>
        <dbReference type="SAM" id="MobiDB-lite"/>
    </source>
</evidence>
<dbReference type="Gene3D" id="3.40.50.300">
    <property type="entry name" value="P-loop containing nucleotide triphosphate hydrolases"/>
    <property type="match status" value="1"/>
</dbReference>
<keyword evidence="9" id="KW-1185">Reference proteome</keyword>
<dbReference type="RefSeq" id="WP_149601668.1">
    <property type="nucleotide sequence ID" value="NZ_VTUU01000014.1"/>
</dbReference>
<keyword evidence="4 8" id="KW-0067">ATP-binding</keyword>
<accession>A0A5B0V8W4</accession>
<evidence type="ECO:0000313" key="8">
    <source>
        <dbReference type="EMBL" id="KAA1170834.1"/>
    </source>
</evidence>
<organism evidence="8 9">
    <name type="scientific">Marinobacter salinexigens</name>
    <dbReference type="NCBI Taxonomy" id="2919747"/>
    <lineage>
        <taxon>Bacteria</taxon>
        <taxon>Pseudomonadati</taxon>
        <taxon>Pseudomonadota</taxon>
        <taxon>Gammaproteobacteria</taxon>
        <taxon>Pseudomonadales</taxon>
        <taxon>Marinobacteraceae</taxon>
        <taxon>Marinobacter</taxon>
    </lineage>
</organism>
<comment type="caution">
    <text evidence="8">The sequence shown here is derived from an EMBL/GenBank/DDBJ whole genome shotgun (WGS) entry which is preliminary data.</text>
</comment>
<feature type="region of interest" description="Disordered" evidence="6">
    <location>
        <begin position="1"/>
        <end position="27"/>
    </location>
</feature>
<dbReference type="InterPro" id="IPR050166">
    <property type="entry name" value="ABC_transporter_ATP-bind"/>
</dbReference>
<dbReference type="EMBL" id="VTUU01000014">
    <property type="protein sequence ID" value="KAA1170834.1"/>
    <property type="molecule type" value="Genomic_DNA"/>
</dbReference>
<evidence type="ECO:0000256" key="2">
    <source>
        <dbReference type="ARBA" id="ARBA00022448"/>
    </source>
</evidence>
<name>A0A5B0V8W4_9GAMM</name>
<dbReference type="AlphaFoldDB" id="A0A5B0V8W4"/>
<reference evidence="8 9" key="1">
    <citation type="submission" date="2019-08" db="EMBL/GenBank/DDBJ databases">
        <title>Marinobacter ZYF650 sp. nov., a marine bacterium isolated from seawater of the Mariana trench.</title>
        <authorList>
            <person name="Ahmad W."/>
        </authorList>
    </citation>
    <scope>NUCLEOTIDE SEQUENCE [LARGE SCALE GENOMIC DNA]</scope>
    <source>
        <strain evidence="8 9">ZYF650</strain>
    </source>
</reference>
<dbReference type="Pfam" id="PF00005">
    <property type="entry name" value="ABC_tran"/>
    <property type="match status" value="1"/>
</dbReference>
<gene>
    <name evidence="8" type="ORF">FWJ25_18095</name>
</gene>
<keyword evidence="3" id="KW-0547">Nucleotide-binding</keyword>
<dbReference type="SUPFAM" id="SSF52540">
    <property type="entry name" value="P-loop containing nucleoside triphosphate hydrolases"/>
    <property type="match status" value="1"/>
</dbReference>
<sequence>MTATKVTPLKPAPSPESEAPVAEGKTGARPVLQVNGVNKIYGNGTVALKGADLTVKQGEFISLLGPSGCGKSTLLRIMAGLGEVTTGTVKWWEQDYDVVGSKGRKLAFVFQNATLMPWARVRKNVRLPLDLEHAGNSEEVEKKIDDALDMVGLKGFDESYPRELSGGMQMRASIARAMVTEPNLLLMDEPFGALDEMTRNKLNDDVLKLWQDNGWTIVFVTHSVYEAVYLSSRVVVMAARPGRIVDDIKIEQPFPRSPDFRVSTEFAGYCRQVSQALERASTMGEDKKEAQS</sequence>
<evidence type="ECO:0000256" key="5">
    <source>
        <dbReference type="ARBA" id="ARBA00022967"/>
    </source>
</evidence>